<sequence>MEPLPFRIHKRFMLMYEHDLPNDNWVLKTYMNTTTGRPVVMILKALVQHVRQDGDMTTLLVGGVGDEYEHVCGLLADLMDAGQESTEAVSTHRWTFKTPAGEHLIRITFNKDVPVLDYNIHAPRYPLLSDREFTSGVTVDCFFALQNICYDEEVFQDGFCTRVSRWLLQAIEVVKYPQPIAFQYLEVCWMLFADRLPLLKKRIICYLRLSSLVVRKNKISPTSAKCCDQIGANLSSNHHDGWPCDGVRCRIKGTNFPSGATLTRAKQGRVLPTVQYLRLPIHGRAATQFGDMQQYPQAFITTLQPHLVDLAAVPVRGLPDGWAIVEPALTSSDIPTIPDDEHAVWSVATIDRCLVAWHALEMVRDSKVVQFSLDVARRTWKDVWLWCRFFLDNGSQIPPMRQRSKMDVFMTAARLLAQIVSQKDLIGPFFDVGGTLAFVIDLLLLIGCFETDYAQAFVPVTSAVMHALGNLAPHHVSLATLTDADASEQGIATAAVAALQLASRFADRDWGDKQSNALAVMHFFHLASACFPAPSFHAALTQAGVFAAITLLLGSLSAYRNGDPTIHRQAIENCAALMVSLVRQHITDEVWAPLLNSNFLQAFMVIGYEHRAPVAFGQLADMFLSTASRALWLPSVLNGLQLAGSMPPMSGSDVGFTSLGATRALRIWLVCDIMKRQVKLYETIAAVPHVNRKMCEACGKIDARKTMKRCRTCQDVYYCDRDCQKQDWRRHRRICEFLARTRHHAAALNGQARDFVRRLADYTFGREFSRLKSQLLDPQWEAPGCPICIFRFDTLPFEVKLGDSKLAAMAGMYHGWPEGQDPTDFLNVHNGHVAMDIVTRGGGTFRRQGVNATAGRLEARSLNRIYSRPAHLLRAEHHGVAALNMAENNSYAEQIMQRIHDYTIPEIITLLDGIVQPTRTDKRRRNRLLGVLE</sequence>
<organism evidence="6 7">
    <name type="scientific">Mycena chlorophos</name>
    <name type="common">Agaric fungus</name>
    <name type="synonym">Agaricus chlorophos</name>
    <dbReference type="NCBI Taxonomy" id="658473"/>
    <lineage>
        <taxon>Eukaryota</taxon>
        <taxon>Fungi</taxon>
        <taxon>Dikarya</taxon>
        <taxon>Basidiomycota</taxon>
        <taxon>Agaricomycotina</taxon>
        <taxon>Agaricomycetes</taxon>
        <taxon>Agaricomycetidae</taxon>
        <taxon>Agaricales</taxon>
        <taxon>Marasmiineae</taxon>
        <taxon>Mycenaceae</taxon>
        <taxon>Mycena</taxon>
    </lineage>
</organism>
<evidence type="ECO:0000313" key="6">
    <source>
        <dbReference type="EMBL" id="GAT59234.1"/>
    </source>
</evidence>
<evidence type="ECO:0000256" key="2">
    <source>
        <dbReference type="ARBA" id="ARBA00022771"/>
    </source>
</evidence>
<keyword evidence="1" id="KW-0479">Metal-binding</keyword>
<keyword evidence="3" id="KW-0862">Zinc</keyword>
<proteinExistence type="predicted"/>
<dbReference type="PROSITE" id="PS01360">
    <property type="entry name" value="ZF_MYND_1"/>
    <property type="match status" value="1"/>
</dbReference>
<evidence type="ECO:0000256" key="3">
    <source>
        <dbReference type="ARBA" id="ARBA00022833"/>
    </source>
</evidence>
<evidence type="ECO:0000256" key="1">
    <source>
        <dbReference type="ARBA" id="ARBA00022723"/>
    </source>
</evidence>
<reference evidence="6" key="1">
    <citation type="submission" date="2014-09" db="EMBL/GenBank/DDBJ databases">
        <title>Genome sequence of the luminous mushroom Mycena chlorophos for searching fungal bioluminescence genes.</title>
        <authorList>
            <person name="Tanaka Y."/>
            <person name="Kasuga D."/>
            <person name="Oba Y."/>
            <person name="Hase S."/>
            <person name="Sato K."/>
            <person name="Oba Y."/>
            <person name="Sakakibara Y."/>
        </authorList>
    </citation>
    <scope>NUCLEOTIDE SEQUENCE</scope>
</reference>
<dbReference type="Proteomes" id="UP000815677">
    <property type="component" value="Unassembled WGS sequence"/>
</dbReference>
<feature type="domain" description="MYND-type" evidence="5">
    <location>
        <begin position="695"/>
        <end position="735"/>
    </location>
</feature>
<dbReference type="Pfam" id="PF01753">
    <property type="entry name" value="zf-MYND"/>
    <property type="match status" value="1"/>
</dbReference>
<gene>
    <name evidence="6" type="ORF">MCHLO_15555</name>
</gene>
<dbReference type="SUPFAM" id="SSF144232">
    <property type="entry name" value="HIT/MYND zinc finger-like"/>
    <property type="match status" value="1"/>
</dbReference>
<evidence type="ECO:0000259" key="5">
    <source>
        <dbReference type="PROSITE" id="PS50865"/>
    </source>
</evidence>
<dbReference type="PROSITE" id="PS50865">
    <property type="entry name" value="ZF_MYND_2"/>
    <property type="match status" value="1"/>
</dbReference>
<keyword evidence="7" id="KW-1185">Reference proteome</keyword>
<keyword evidence="2 4" id="KW-0863">Zinc-finger</keyword>
<protein>
    <recommendedName>
        <fullName evidence="5">MYND-type domain-containing protein</fullName>
    </recommendedName>
</protein>
<name>A0ABQ0M7B9_MYCCL</name>
<dbReference type="EMBL" id="DF849829">
    <property type="protein sequence ID" value="GAT59234.1"/>
    <property type="molecule type" value="Genomic_DNA"/>
</dbReference>
<evidence type="ECO:0000313" key="7">
    <source>
        <dbReference type="Proteomes" id="UP000815677"/>
    </source>
</evidence>
<evidence type="ECO:0000256" key="4">
    <source>
        <dbReference type="PROSITE-ProRule" id="PRU00134"/>
    </source>
</evidence>
<dbReference type="Gene3D" id="6.10.140.2220">
    <property type="match status" value="1"/>
</dbReference>
<accession>A0ABQ0M7B9</accession>
<dbReference type="InterPro" id="IPR002893">
    <property type="entry name" value="Znf_MYND"/>
</dbReference>